<gene>
    <name evidence="1" type="ORF">BFN10_08750</name>
    <name evidence="2" type="ORF">SAMN04490184_2315</name>
</gene>
<dbReference type="Proteomes" id="UP000182654">
    <property type="component" value="Chromosome I"/>
</dbReference>
<sequence>MSDFSPLNIFKSQAKQLARDQDVKLSVAQETLARKAGFADYHELAVVAQRNPEDPRLMMAVFGIKDFDDAIHEDDVYSDLDQELEDQLSGAIAETNASGFTVDALTVDATQYADSTGILSLGVSLTYQGEQDQDRVYHGAAFFLNATVELLRRDGKWLLAEDGVSISSMESDADRDRRSEHEYWAQVEEARNSNRMSMAQALASELGISVEDGELLAGSEITTNESDDGLVYSYWINFEPEAEGELRADLLARFGSLEYELHVNFFDDVEHEF</sequence>
<evidence type="ECO:0000313" key="1">
    <source>
        <dbReference type="EMBL" id="OIN10771.1"/>
    </source>
</evidence>
<dbReference type="RefSeq" id="WP_027981124.1">
    <property type="nucleotide sequence ID" value="NZ_LT629708.1"/>
</dbReference>
<dbReference type="AlphaFoldDB" id="A0A1H0Q0Q2"/>
<keyword evidence="4" id="KW-1185">Reference proteome</keyword>
<dbReference type="EMBL" id="MDGK01000017">
    <property type="protein sequence ID" value="OIN10771.1"/>
    <property type="molecule type" value="Genomic_DNA"/>
</dbReference>
<dbReference type="Proteomes" id="UP000181686">
    <property type="component" value="Unassembled WGS sequence"/>
</dbReference>
<protein>
    <submittedName>
        <fullName evidence="1">Uncharacterized protein</fullName>
    </submittedName>
</protein>
<name>A0A1H0Q0Q2_9PSED</name>
<evidence type="ECO:0000313" key="4">
    <source>
        <dbReference type="Proteomes" id="UP000182654"/>
    </source>
</evidence>
<reference evidence="1 3" key="1">
    <citation type="submission" date="2016-08" db="EMBL/GenBank/DDBJ databases">
        <title>Draft genome sequence of the type strain of Pseudomonas extremorientalis LMG 19695T isolated from drinking water reservoir.</title>
        <authorList>
            <person name="Tambong J.T."/>
        </authorList>
    </citation>
    <scope>NUCLEOTIDE SEQUENCE [LARGE SCALE GENOMIC DNA]</scope>
    <source>
        <strain evidence="1 3">LMG 19695</strain>
    </source>
</reference>
<evidence type="ECO:0000313" key="2">
    <source>
        <dbReference type="EMBL" id="SDP10943.1"/>
    </source>
</evidence>
<evidence type="ECO:0000313" key="3">
    <source>
        <dbReference type="Proteomes" id="UP000181686"/>
    </source>
</evidence>
<organism evidence="1 3">
    <name type="scientific">Pseudomonas extremorientalis</name>
    <dbReference type="NCBI Taxonomy" id="169669"/>
    <lineage>
        <taxon>Bacteria</taxon>
        <taxon>Pseudomonadati</taxon>
        <taxon>Pseudomonadota</taxon>
        <taxon>Gammaproteobacteria</taxon>
        <taxon>Pseudomonadales</taxon>
        <taxon>Pseudomonadaceae</taxon>
        <taxon>Pseudomonas</taxon>
    </lineage>
</organism>
<accession>A0A1H0Q0Q2</accession>
<dbReference type="EMBL" id="LT629708">
    <property type="protein sequence ID" value="SDP10943.1"/>
    <property type="molecule type" value="Genomic_DNA"/>
</dbReference>
<proteinExistence type="predicted"/>
<reference evidence="2 4" key="2">
    <citation type="submission" date="2016-10" db="EMBL/GenBank/DDBJ databases">
        <authorList>
            <person name="Varghese N."/>
            <person name="Submissions S."/>
        </authorList>
    </citation>
    <scope>NUCLEOTIDE SEQUENCE [LARGE SCALE GENOMIC DNA]</scope>
    <source>
        <strain evidence="2 4">BS2774</strain>
    </source>
</reference>